<evidence type="ECO:0000259" key="2">
    <source>
        <dbReference type="Pfam" id="PF11716"/>
    </source>
</evidence>
<dbReference type="Proteomes" id="UP000466307">
    <property type="component" value="Unassembled WGS sequence"/>
</dbReference>
<reference evidence="3 4" key="1">
    <citation type="submission" date="2020-01" db="EMBL/GenBank/DDBJ databases">
        <title>Investigation of new actinobacteria for the biodesulphurisation of diesel fuel.</title>
        <authorList>
            <person name="Athi Narayanan S.M."/>
        </authorList>
    </citation>
    <scope>NUCLEOTIDE SEQUENCE [LARGE SCALE GENOMIC DNA]</scope>
    <source>
        <strain evidence="3 4">213E</strain>
    </source>
</reference>
<organism evidence="3 4">
    <name type="scientific">Gordonia desulfuricans</name>
    <dbReference type="NCBI Taxonomy" id="89051"/>
    <lineage>
        <taxon>Bacteria</taxon>
        <taxon>Bacillati</taxon>
        <taxon>Actinomycetota</taxon>
        <taxon>Actinomycetes</taxon>
        <taxon>Mycobacteriales</taxon>
        <taxon>Gordoniaceae</taxon>
        <taxon>Gordonia</taxon>
    </lineage>
</organism>
<dbReference type="AlphaFoldDB" id="A0A7K3LUU7"/>
<dbReference type="InterPro" id="IPR034660">
    <property type="entry name" value="DinB/YfiT-like"/>
</dbReference>
<feature type="domain" description="Mycothiol-dependent maleylpyruvate isomerase metal-binding" evidence="2">
    <location>
        <begin position="34"/>
        <end position="149"/>
    </location>
</feature>
<dbReference type="GO" id="GO:0046872">
    <property type="term" value="F:metal ion binding"/>
    <property type="evidence" value="ECO:0007669"/>
    <property type="project" value="InterPro"/>
</dbReference>
<feature type="compositionally biased region" description="Low complexity" evidence="1">
    <location>
        <begin position="1"/>
        <end position="13"/>
    </location>
</feature>
<feature type="region of interest" description="Disordered" evidence="1">
    <location>
        <begin position="197"/>
        <end position="222"/>
    </location>
</feature>
<dbReference type="InterPro" id="IPR017520">
    <property type="entry name" value="CHP03086"/>
</dbReference>
<dbReference type="NCBIfam" id="TIGR03083">
    <property type="entry name" value="maleylpyruvate isomerase family mycothiol-dependent enzyme"/>
    <property type="match status" value="1"/>
</dbReference>
<evidence type="ECO:0000313" key="3">
    <source>
        <dbReference type="EMBL" id="NDK91866.1"/>
    </source>
</evidence>
<keyword evidence="4" id="KW-1185">Reference proteome</keyword>
<dbReference type="EMBL" id="JAADZU010000086">
    <property type="protein sequence ID" value="NDK91866.1"/>
    <property type="molecule type" value="Genomic_DNA"/>
</dbReference>
<name>A0A7K3LUU7_9ACTN</name>
<accession>A0A7K3LUU7</accession>
<proteinExistence type="predicted"/>
<protein>
    <submittedName>
        <fullName evidence="3">TIGR03086 family protein</fullName>
    </submittedName>
</protein>
<comment type="caution">
    <text evidence="3">The sequence shown here is derived from an EMBL/GenBank/DDBJ whole genome shotgun (WGS) entry which is preliminary data.</text>
</comment>
<evidence type="ECO:0000313" key="4">
    <source>
        <dbReference type="Proteomes" id="UP000466307"/>
    </source>
</evidence>
<dbReference type="InterPro" id="IPR017517">
    <property type="entry name" value="Maleyloyr_isom"/>
</dbReference>
<dbReference type="RefSeq" id="WP_083533857.1">
    <property type="nucleotide sequence ID" value="NZ_JAADZU010000086.1"/>
</dbReference>
<dbReference type="Pfam" id="PF11716">
    <property type="entry name" value="MDMPI_N"/>
    <property type="match status" value="1"/>
</dbReference>
<evidence type="ECO:0000256" key="1">
    <source>
        <dbReference type="SAM" id="MobiDB-lite"/>
    </source>
</evidence>
<dbReference type="NCBIfam" id="TIGR03086">
    <property type="entry name" value="TIGR03086 family metal-binding protein"/>
    <property type="match status" value="1"/>
</dbReference>
<gene>
    <name evidence="3" type="ORF">GYA93_20170</name>
</gene>
<feature type="region of interest" description="Disordered" evidence="1">
    <location>
        <begin position="1"/>
        <end position="30"/>
    </location>
</feature>
<sequence>MTQPGTTASSTPAPTAPTPPASTAPADPRPAYAAATSWVTDLWSAVRSDQWDNRTPCTEFDVRTLASHLIGTARRAVALGSGADVFAVHPVADVFDVDTYAATVAEAIELWADDAKLAAPVTVPWGTVPGAGALWGYVNESLVHGWDLAVATGQNPEADPEVVATTIEIAQRFIPAEIRADDQVPFAAVVTPRPQAGPTERLANWAGRPSDGWVGRPSDGWV</sequence>
<dbReference type="SUPFAM" id="SSF109854">
    <property type="entry name" value="DinB/YfiT-like putative metalloenzymes"/>
    <property type="match status" value="1"/>
</dbReference>
<dbReference type="InterPro" id="IPR024344">
    <property type="entry name" value="MDMPI_metal-binding"/>
</dbReference>